<dbReference type="RefSeq" id="WP_282235508.1">
    <property type="nucleotide sequence ID" value="NZ_CP035631.1"/>
</dbReference>
<reference evidence="10 11" key="1">
    <citation type="submission" date="2019-01" db="EMBL/GenBank/DDBJ databases">
        <title>Genome sequence of Salinicola endophyticus REST5.</title>
        <authorList>
            <person name="Nascimento F.X."/>
        </authorList>
    </citation>
    <scope>NUCLEOTIDE SEQUENCE [LARGE SCALE GENOMIC DNA]</scope>
    <source>
        <strain evidence="10 11">REST5</strain>
    </source>
</reference>
<protein>
    <recommendedName>
        <fullName evidence="2">site-specific DNA-methyltransferase (cytosine-N(4)-specific)</fullName>
        <ecNumber evidence="2">2.1.1.113</ecNumber>
    </recommendedName>
</protein>
<dbReference type="InterPro" id="IPR029063">
    <property type="entry name" value="SAM-dependent_MTases_sf"/>
</dbReference>
<dbReference type="EC" id="2.1.1.113" evidence="2"/>
<evidence type="ECO:0000256" key="6">
    <source>
        <dbReference type="ARBA" id="ARBA00022747"/>
    </source>
</evidence>
<comment type="catalytic activity">
    <reaction evidence="8">
        <text>a 2'-deoxycytidine in DNA + S-adenosyl-L-methionine = an N(4)-methyl-2'-deoxycytidine in DNA + S-adenosyl-L-homocysteine + H(+)</text>
        <dbReference type="Rhea" id="RHEA:16857"/>
        <dbReference type="Rhea" id="RHEA-COMP:11369"/>
        <dbReference type="Rhea" id="RHEA-COMP:13674"/>
        <dbReference type="ChEBI" id="CHEBI:15378"/>
        <dbReference type="ChEBI" id="CHEBI:57856"/>
        <dbReference type="ChEBI" id="CHEBI:59789"/>
        <dbReference type="ChEBI" id="CHEBI:85452"/>
        <dbReference type="ChEBI" id="CHEBI:137933"/>
        <dbReference type="EC" id="2.1.1.113"/>
    </reaction>
</comment>
<evidence type="ECO:0000259" key="9">
    <source>
        <dbReference type="Pfam" id="PF01555"/>
    </source>
</evidence>
<proteinExistence type="inferred from homology"/>
<keyword evidence="7" id="KW-0238">DNA-binding</keyword>
<keyword evidence="4" id="KW-0808">Transferase</keyword>
<accession>A0ABY8FBH7</accession>
<keyword evidence="11" id="KW-1185">Reference proteome</keyword>
<dbReference type="Proteomes" id="UP001321526">
    <property type="component" value="Chromosome"/>
</dbReference>
<evidence type="ECO:0000313" key="11">
    <source>
        <dbReference type="Proteomes" id="UP001321526"/>
    </source>
</evidence>
<dbReference type="InterPro" id="IPR017985">
    <property type="entry name" value="MeTrfase_CN4_CS"/>
</dbReference>
<keyword evidence="3" id="KW-0489">Methyltransferase</keyword>
<evidence type="ECO:0000256" key="5">
    <source>
        <dbReference type="ARBA" id="ARBA00022691"/>
    </source>
</evidence>
<feature type="domain" description="DNA methylase N-4/N-6" evidence="9">
    <location>
        <begin position="17"/>
        <end position="76"/>
    </location>
</feature>
<evidence type="ECO:0000256" key="4">
    <source>
        <dbReference type="ARBA" id="ARBA00022679"/>
    </source>
</evidence>
<evidence type="ECO:0000256" key="1">
    <source>
        <dbReference type="ARBA" id="ARBA00010203"/>
    </source>
</evidence>
<comment type="similarity">
    <text evidence="1">Belongs to the N(4)/N(6)-methyltransferase family. N(4) subfamily.</text>
</comment>
<evidence type="ECO:0000256" key="3">
    <source>
        <dbReference type="ARBA" id="ARBA00022603"/>
    </source>
</evidence>
<evidence type="ECO:0000256" key="7">
    <source>
        <dbReference type="ARBA" id="ARBA00023125"/>
    </source>
</evidence>
<gene>
    <name evidence="10" type="ORF">EVC62_00875</name>
</gene>
<dbReference type="SUPFAM" id="SSF53335">
    <property type="entry name" value="S-adenosyl-L-methionine-dependent methyltransferases"/>
    <property type="match status" value="2"/>
</dbReference>
<dbReference type="EMBL" id="CP035631">
    <property type="protein sequence ID" value="WFF40159.1"/>
    <property type="molecule type" value="Genomic_DNA"/>
</dbReference>
<name>A0ABY8FBH7_9GAMM</name>
<keyword evidence="6" id="KW-0680">Restriction system</keyword>
<sequence>MPRSLAYERDNALNAICPYFTMFPLEYPLGVLKRYRRENPVVMDPFCGRGTTLFASRKLGLAARGIDSSPIAVAIARAKLAKIDSVRVLRLASRYMEEHQQSTVPDTDFFKNAFHPNVLRNICSIREGLLRVVRDTDTTVILRAAMLGCLHGPMSKTPEKRSYFSNQMPRTFSSKPGYSIRFWKEKRLVAPDLDVLAVLQRKLKRLNNTQLPQTSKLANVRNGDSQMAASLPSASRDFSVVITSPPYYGMRTYVEDQWLRNWFLGGEDQVIYGNRTQLQHSGFESFAESLGKVWKNMARTKAEDLDMHIRFGIIPSSKVDAKALVRASFEASGEQWHEISVRSAKTAASGKRQADHMAAGDSAAAREYDFHIRRV</sequence>
<dbReference type="Gene3D" id="3.40.50.150">
    <property type="entry name" value="Vaccinia Virus protein VP39"/>
    <property type="match status" value="1"/>
</dbReference>
<dbReference type="PROSITE" id="PS00093">
    <property type="entry name" value="N4_MTASE"/>
    <property type="match status" value="1"/>
</dbReference>
<organism evidence="10 11">
    <name type="scientific">Salinicola endophyticus</name>
    <dbReference type="NCBI Taxonomy" id="1949083"/>
    <lineage>
        <taxon>Bacteria</taxon>
        <taxon>Pseudomonadati</taxon>
        <taxon>Pseudomonadota</taxon>
        <taxon>Gammaproteobacteria</taxon>
        <taxon>Oceanospirillales</taxon>
        <taxon>Halomonadaceae</taxon>
        <taxon>Salinicola</taxon>
    </lineage>
</organism>
<dbReference type="Pfam" id="PF01555">
    <property type="entry name" value="N6_N4_Mtase"/>
    <property type="match status" value="1"/>
</dbReference>
<keyword evidence="5" id="KW-0949">S-adenosyl-L-methionine</keyword>
<evidence type="ECO:0000313" key="10">
    <source>
        <dbReference type="EMBL" id="WFF40159.1"/>
    </source>
</evidence>
<evidence type="ECO:0000256" key="2">
    <source>
        <dbReference type="ARBA" id="ARBA00012185"/>
    </source>
</evidence>
<dbReference type="InterPro" id="IPR002941">
    <property type="entry name" value="DNA_methylase_N4/N6"/>
</dbReference>
<evidence type="ECO:0000256" key="8">
    <source>
        <dbReference type="ARBA" id="ARBA00049120"/>
    </source>
</evidence>